<dbReference type="EMBL" id="RQGG01000043">
    <property type="protein sequence ID" value="TGL48739.1"/>
    <property type="molecule type" value="Genomic_DNA"/>
</dbReference>
<sequence>MKKWFLIILVTLVFFSCKRTPKIEIGQNVYISATVLNARNSPSLDGEKVGKLKLGDIVKVLERSEKEMEIDGKSNFWYHIESSSVNGWVFGGYLSINKVESRDAMITALQGSFVYCAFPDRMDCSNTFEFEGESFVYRGYDQYTGITEKSEGSYEVYADHLVIDAQSRLVRPSVFIQYPQTDEERSAYYNAYHGYSNSDEHLVSLSTYPAEGKKDLYFYVCNEKLILLESKLETEEACKASYVYSKSY</sequence>
<dbReference type="Gene3D" id="2.30.30.40">
    <property type="entry name" value="SH3 Domains"/>
    <property type="match status" value="1"/>
</dbReference>
<feature type="domain" description="SH3b" evidence="1">
    <location>
        <begin position="26"/>
        <end position="98"/>
    </location>
</feature>
<dbReference type="RefSeq" id="WP_135620663.1">
    <property type="nucleotide sequence ID" value="NZ_RQGG01000043.1"/>
</dbReference>
<dbReference type="Proteomes" id="UP000297609">
    <property type="component" value="Unassembled WGS sequence"/>
</dbReference>
<keyword evidence="3" id="KW-1185">Reference proteome</keyword>
<dbReference type="PROSITE" id="PS51257">
    <property type="entry name" value="PROKAR_LIPOPROTEIN"/>
    <property type="match status" value="1"/>
</dbReference>
<dbReference type="SMART" id="SM00287">
    <property type="entry name" value="SH3b"/>
    <property type="match status" value="1"/>
</dbReference>
<reference evidence="2" key="1">
    <citation type="journal article" date="2019" name="PLoS Negl. Trop. Dis.">
        <title>Revisiting the worldwide diversity of Leptospira species in the environment.</title>
        <authorList>
            <person name="Vincent A.T."/>
            <person name="Schiettekatte O."/>
            <person name="Bourhy P."/>
            <person name="Veyrier F.J."/>
            <person name="Picardeau M."/>
        </authorList>
    </citation>
    <scope>NUCLEOTIDE SEQUENCE [LARGE SCALE GENOMIC DNA]</scope>
    <source>
        <strain evidence="2">201702454</strain>
    </source>
</reference>
<gene>
    <name evidence="2" type="ORF">EHQ59_14775</name>
</gene>
<name>A0A4R9JLL8_9LEPT</name>
<comment type="caution">
    <text evidence="2">The sequence shown here is derived from an EMBL/GenBank/DDBJ whole genome shotgun (WGS) entry which is preliminary data.</text>
</comment>
<accession>A0A4R9JLL8</accession>
<proteinExistence type="predicted"/>
<protein>
    <submittedName>
        <fullName evidence="2">SH3 domain-containing protein</fullName>
    </submittedName>
</protein>
<dbReference type="OrthoDB" id="317179at2"/>
<dbReference type="AlphaFoldDB" id="A0A4R9JLL8"/>
<dbReference type="Pfam" id="PF08239">
    <property type="entry name" value="SH3_3"/>
    <property type="match status" value="1"/>
</dbReference>
<evidence type="ECO:0000313" key="2">
    <source>
        <dbReference type="EMBL" id="TGL48739.1"/>
    </source>
</evidence>
<dbReference type="PROSITE" id="PS51781">
    <property type="entry name" value="SH3B"/>
    <property type="match status" value="1"/>
</dbReference>
<dbReference type="InterPro" id="IPR003646">
    <property type="entry name" value="SH3-like_bac-type"/>
</dbReference>
<evidence type="ECO:0000313" key="3">
    <source>
        <dbReference type="Proteomes" id="UP000297609"/>
    </source>
</evidence>
<organism evidence="2 3">
    <name type="scientific">Leptospira kemamanensis</name>
    <dbReference type="NCBI Taxonomy" id="2484942"/>
    <lineage>
        <taxon>Bacteria</taxon>
        <taxon>Pseudomonadati</taxon>
        <taxon>Spirochaetota</taxon>
        <taxon>Spirochaetia</taxon>
        <taxon>Leptospirales</taxon>
        <taxon>Leptospiraceae</taxon>
        <taxon>Leptospira</taxon>
    </lineage>
</organism>
<evidence type="ECO:0000259" key="1">
    <source>
        <dbReference type="PROSITE" id="PS51781"/>
    </source>
</evidence>